<gene>
    <name evidence="2" type="ORF">WMSIL1_LOCUS13985</name>
</gene>
<sequence>MNELSDRDQKDQGNTAGDIEKALQYRDEVLSGDQVDTTNKSRITVPFAPPTLDGAALLFSRYGIQDSGLFRMYELISAPASDESDLANLSRIFRAIPLYASFISCATTACLVLPGIFNQFTQSNQLTVWRTKEMAKRQAFDHSMFTASKLAVGVAIKSYFLTAGFLYAPLVISAYRGKSTQWDHAISFSATLGLFCFPRGLTPCLVGSGVGLSVGLLYGYLYYLGARKWGYRYEDMQRRRSLNTMPR</sequence>
<proteinExistence type="predicted"/>
<evidence type="ECO:0000256" key="1">
    <source>
        <dbReference type="SAM" id="Phobius"/>
    </source>
</evidence>
<feature type="transmembrane region" description="Helical" evidence="1">
    <location>
        <begin position="207"/>
        <end position="226"/>
    </location>
</feature>
<name>A0A564ZBQ5_HYMDI</name>
<dbReference type="EMBL" id="CABIJS010000701">
    <property type="protein sequence ID" value="VUZ56308.1"/>
    <property type="molecule type" value="Genomic_DNA"/>
</dbReference>
<keyword evidence="1" id="KW-1133">Transmembrane helix</keyword>
<feature type="transmembrane region" description="Helical" evidence="1">
    <location>
        <begin position="150"/>
        <end position="172"/>
    </location>
</feature>
<evidence type="ECO:0000313" key="2">
    <source>
        <dbReference type="EMBL" id="VUZ56308.1"/>
    </source>
</evidence>
<keyword evidence="1" id="KW-0472">Membrane</keyword>
<feature type="transmembrane region" description="Helical" evidence="1">
    <location>
        <begin position="96"/>
        <end position="117"/>
    </location>
</feature>
<feature type="transmembrane region" description="Helical" evidence="1">
    <location>
        <begin position="184"/>
        <end position="201"/>
    </location>
</feature>
<evidence type="ECO:0000313" key="3">
    <source>
        <dbReference type="Proteomes" id="UP000321570"/>
    </source>
</evidence>
<accession>A0A564ZBQ5</accession>
<keyword evidence="1" id="KW-0812">Transmembrane</keyword>
<dbReference type="AlphaFoldDB" id="A0A564ZBQ5"/>
<dbReference type="Proteomes" id="UP000321570">
    <property type="component" value="Unassembled WGS sequence"/>
</dbReference>
<protein>
    <submittedName>
        <fullName evidence="2">Uncharacterized protein</fullName>
    </submittedName>
</protein>
<keyword evidence="3" id="KW-1185">Reference proteome</keyword>
<organism evidence="2 3">
    <name type="scientific">Hymenolepis diminuta</name>
    <name type="common">Rat tapeworm</name>
    <dbReference type="NCBI Taxonomy" id="6216"/>
    <lineage>
        <taxon>Eukaryota</taxon>
        <taxon>Metazoa</taxon>
        <taxon>Spiralia</taxon>
        <taxon>Lophotrochozoa</taxon>
        <taxon>Platyhelminthes</taxon>
        <taxon>Cestoda</taxon>
        <taxon>Eucestoda</taxon>
        <taxon>Cyclophyllidea</taxon>
        <taxon>Hymenolepididae</taxon>
        <taxon>Hymenolepis</taxon>
    </lineage>
</organism>
<reference evidence="2 3" key="1">
    <citation type="submission" date="2019-07" db="EMBL/GenBank/DDBJ databases">
        <authorList>
            <person name="Jastrzebski P J."/>
            <person name="Paukszto L."/>
            <person name="Jastrzebski P J."/>
        </authorList>
    </citation>
    <scope>NUCLEOTIDE SEQUENCE [LARGE SCALE GENOMIC DNA]</scope>
    <source>
        <strain evidence="2 3">WMS-il1</strain>
    </source>
</reference>